<dbReference type="InterPro" id="IPR037522">
    <property type="entry name" value="HD_GYP_dom"/>
</dbReference>
<dbReference type="Proteomes" id="UP000190188">
    <property type="component" value="Unassembled WGS sequence"/>
</dbReference>
<organism evidence="2 3">
    <name type="scientific">Paenibacillus selenitireducens</name>
    <dbReference type="NCBI Taxonomy" id="1324314"/>
    <lineage>
        <taxon>Bacteria</taxon>
        <taxon>Bacillati</taxon>
        <taxon>Bacillota</taxon>
        <taxon>Bacilli</taxon>
        <taxon>Bacillales</taxon>
        <taxon>Paenibacillaceae</taxon>
        <taxon>Paenibacillus</taxon>
    </lineage>
</organism>
<dbReference type="Gene3D" id="1.10.3210.10">
    <property type="entry name" value="Hypothetical protein af1432"/>
    <property type="match status" value="1"/>
</dbReference>
<feature type="domain" description="HD-GYP" evidence="1">
    <location>
        <begin position="74"/>
        <end position="270"/>
    </location>
</feature>
<proteinExistence type="predicted"/>
<dbReference type="Pfam" id="PF13487">
    <property type="entry name" value="HD_5"/>
    <property type="match status" value="1"/>
</dbReference>
<accession>A0A1T2XEU2</accession>
<dbReference type="STRING" id="1324314.BVG16_10685"/>
<dbReference type="PROSITE" id="PS51832">
    <property type="entry name" value="HD_GYP"/>
    <property type="match status" value="1"/>
</dbReference>
<keyword evidence="3" id="KW-1185">Reference proteome</keyword>
<evidence type="ECO:0000313" key="3">
    <source>
        <dbReference type="Proteomes" id="UP000190188"/>
    </source>
</evidence>
<dbReference type="PANTHER" id="PTHR43155">
    <property type="entry name" value="CYCLIC DI-GMP PHOSPHODIESTERASE PA4108-RELATED"/>
    <property type="match status" value="1"/>
</dbReference>
<protein>
    <recommendedName>
        <fullName evidence="1">HD-GYP domain-containing protein</fullName>
    </recommendedName>
</protein>
<comment type="caution">
    <text evidence="2">The sequence shown here is derived from an EMBL/GenBank/DDBJ whole genome shotgun (WGS) entry which is preliminary data.</text>
</comment>
<dbReference type="InterPro" id="IPR003607">
    <property type="entry name" value="HD/PDEase_dom"/>
</dbReference>
<evidence type="ECO:0000313" key="2">
    <source>
        <dbReference type="EMBL" id="OPA78345.1"/>
    </source>
</evidence>
<dbReference type="RefSeq" id="WP_078498562.1">
    <property type="nucleotide sequence ID" value="NZ_MSZX01000004.1"/>
</dbReference>
<dbReference type="SMART" id="SM00471">
    <property type="entry name" value="HDc"/>
    <property type="match status" value="1"/>
</dbReference>
<sequence length="313" mass="35234">MSSNLHTQNIWPTATPSASIDVEPFSPFTGGQDDALHQFIDDMVRMMKELMNTVQLHHKIPLFEIRKQIIPSIQHAAESLDIPCLLAALQSKDDYIYRHSIGVGVMATWIGKWYGVSESELPALSLAATLHDIGKFRITMEIWTKPEKLTAFEYALMKKHTVIGYGMLKETVGMNHRVALVALQHHERQDGSGYPLGLGASRLDLFSRIVAVADIFHALLSNRSYQAAFPFHEIMKQMKDQAFGALDPQILSVFLDRLMQSLLGKKVILNDGRIATIRMIHTQDPLHPLVQVDQEFLNLSQQSSIKIKQVIVS</sequence>
<evidence type="ECO:0000259" key="1">
    <source>
        <dbReference type="PROSITE" id="PS51832"/>
    </source>
</evidence>
<gene>
    <name evidence="2" type="ORF">BVG16_10685</name>
</gene>
<dbReference type="CDD" id="cd00077">
    <property type="entry name" value="HDc"/>
    <property type="match status" value="1"/>
</dbReference>
<name>A0A1T2XEU2_9BACL</name>
<dbReference type="EMBL" id="MSZX01000004">
    <property type="protein sequence ID" value="OPA78345.1"/>
    <property type="molecule type" value="Genomic_DNA"/>
</dbReference>
<dbReference type="AlphaFoldDB" id="A0A1T2XEU2"/>
<dbReference type="PANTHER" id="PTHR43155:SF2">
    <property type="entry name" value="CYCLIC DI-GMP PHOSPHODIESTERASE PA4108"/>
    <property type="match status" value="1"/>
</dbReference>
<dbReference type="SUPFAM" id="SSF109604">
    <property type="entry name" value="HD-domain/PDEase-like"/>
    <property type="match status" value="1"/>
</dbReference>
<reference evidence="2 3" key="1">
    <citation type="submission" date="2017-01" db="EMBL/GenBank/DDBJ databases">
        <title>Genome analysis of Paenibacillus selenitrireducens ES3-24.</title>
        <authorList>
            <person name="Xu D."/>
            <person name="Yao R."/>
            <person name="Zheng S."/>
        </authorList>
    </citation>
    <scope>NUCLEOTIDE SEQUENCE [LARGE SCALE GENOMIC DNA]</scope>
    <source>
        <strain evidence="2 3">ES3-24</strain>
    </source>
</reference>